<dbReference type="Pfam" id="PF00179">
    <property type="entry name" value="UQ_con"/>
    <property type="match status" value="1"/>
</dbReference>
<dbReference type="FunFam" id="3.10.110.10:FF:000063">
    <property type="entry name" value="CDC34p Ubiquitin-conjugating enzyme (E2)"/>
    <property type="match status" value="1"/>
</dbReference>
<dbReference type="SUPFAM" id="SSF54495">
    <property type="entry name" value="UBC-like"/>
    <property type="match status" value="1"/>
</dbReference>
<proteinExistence type="predicted"/>
<dbReference type="OrthoDB" id="19692at2759"/>
<dbReference type="InterPro" id="IPR050113">
    <property type="entry name" value="Ub_conjugating_enzyme"/>
</dbReference>
<keyword evidence="5" id="KW-1185">Reference proteome</keyword>
<dbReference type="Gene3D" id="3.10.110.10">
    <property type="entry name" value="Ubiquitin Conjugating Enzyme"/>
    <property type="match status" value="1"/>
</dbReference>
<accession>W9CKC6</accession>
<evidence type="ECO:0000259" key="3">
    <source>
        <dbReference type="PROSITE" id="PS50127"/>
    </source>
</evidence>
<feature type="region of interest" description="Disordered" evidence="2">
    <location>
        <begin position="186"/>
        <end position="240"/>
    </location>
</feature>
<dbReference type="Proteomes" id="UP000019487">
    <property type="component" value="Unassembled WGS sequence"/>
</dbReference>
<dbReference type="STRING" id="1432307.W9CKC6"/>
<protein>
    <recommendedName>
        <fullName evidence="3">UBC core domain-containing protein</fullName>
    </recommendedName>
</protein>
<dbReference type="HOGENOM" id="CLU_030988_1_1_1"/>
<dbReference type="SMART" id="SM00212">
    <property type="entry name" value="UBCc"/>
    <property type="match status" value="1"/>
</dbReference>
<evidence type="ECO:0000313" key="4">
    <source>
        <dbReference type="EMBL" id="ESZ94980.1"/>
    </source>
</evidence>
<keyword evidence="1" id="KW-0833">Ubl conjugation pathway</keyword>
<evidence type="ECO:0000313" key="5">
    <source>
        <dbReference type="Proteomes" id="UP000019487"/>
    </source>
</evidence>
<dbReference type="InterPro" id="IPR000608">
    <property type="entry name" value="UBC"/>
</dbReference>
<gene>
    <name evidence="4" type="ORF">SBOR_4600</name>
</gene>
<comment type="caution">
    <text evidence="4">The sequence shown here is derived from an EMBL/GenBank/DDBJ whole genome shotgun (WGS) entry which is preliminary data.</text>
</comment>
<sequence length="240" mass="26741">MSVVAAKNRLMAEYKGLAKELWVNIELDEGALFVWQIGLMVINDESIFNGAYFKAEMTFTDNYPFSPPTFKFLRPIQHPNIYPDGNLCISILHAPGEDEQSGETASERWSPLQGVESVLRSILLLLDDPEINSPANVDAGVMYRDNREKYNQEAKAAVAASKQDIPADFEMPTTLETAPPAKLVNDDAFWAESDDENDFGASDSSGEDFGMEDGDEEEEEEDGEEPEGSEEEVEEEDVKK</sequence>
<name>W9CKC6_SCLBF</name>
<dbReference type="EMBL" id="AYSA01000213">
    <property type="protein sequence ID" value="ESZ94980.1"/>
    <property type="molecule type" value="Genomic_DNA"/>
</dbReference>
<evidence type="ECO:0000256" key="2">
    <source>
        <dbReference type="SAM" id="MobiDB-lite"/>
    </source>
</evidence>
<dbReference type="PROSITE" id="PS50127">
    <property type="entry name" value="UBC_2"/>
    <property type="match status" value="1"/>
</dbReference>
<feature type="domain" description="UBC core" evidence="3">
    <location>
        <begin position="5"/>
        <end position="163"/>
    </location>
</feature>
<organism evidence="4 5">
    <name type="scientific">Sclerotinia borealis (strain F-4128)</name>
    <dbReference type="NCBI Taxonomy" id="1432307"/>
    <lineage>
        <taxon>Eukaryota</taxon>
        <taxon>Fungi</taxon>
        <taxon>Dikarya</taxon>
        <taxon>Ascomycota</taxon>
        <taxon>Pezizomycotina</taxon>
        <taxon>Leotiomycetes</taxon>
        <taxon>Helotiales</taxon>
        <taxon>Sclerotiniaceae</taxon>
        <taxon>Sclerotinia</taxon>
    </lineage>
</organism>
<reference evidence="4 5" key="1">
    <citation type="journal article" date="2014" name="Genome Announc.">
        <title>Draft genome sequence of Sclerotinia borealis, a psychrophilic plant pathogenic fungus.</title>
        <authorList>
            <person name="Mardanov A.V."/>
            <person name="Beletsky A.V."/>
            <person name="Kadnikov V.V."/>
            <person name="Ignatov A.N."/>
            <person name="Ravin N.V."/>
        </authorList>
    </citation>
    <scope>NUCLEOTIDE SEQUENCE [LARGE SCALE GENOMIC DNA]</scope>
    <source>
        <strain evidence="5">F-4157</strain>
    </source>
</reference>
<feature type="compositionally biased region" description="Acidic residues" evidence="2">
    <location>
        <begin position="205"/>
        <end position="240"/>
    </location>
</feature>
<evidence type="ECO:0000256" key="1">
    <source>
        <dbReference type="ARBA" id="ARBA00022786"/>
    </source>
</evidence>
<dbReference type="CDD" id="cd23811">
    <property type="entry name" value="UBCc_ScCDC34-like"/>
    <property type="match status" value="1"/>
</dbReference>
<dbReference type="PANTHER" id="PTHR24067">
    <property type="entry name" value="UBIQUITIN-CONJUGATING ENZYME E2"/>
    <property type="match status" value="1"/>
</dbReference>
<dbReference type="InterPro" id="IPR016135">
    <property type="entry name" value="UBQ-conjugating_enzyme/RWD"/>
</dbReference>
<dbReference type="AlphaFoldDB" id="W9CKC6"/>